<comment type="caution">
    <text evidence="2">The sequence shown here is derived from an EMBL/GenBank/DDBJ whole genome shotgun (WGS) entry which is preliminary data.</text>
</comment>
<dbReference type="PANTHER" id="PTHR33336">
    <property type="entry name" value="QUINOL MONOOXYGENASE YGIN-RELATED"/>
    <property type="match status" value="1"/>
</dbReference>
<dbReference type="Gene3D" id="3.30.70.100">
    <property type="match status" value="1"/>
</dbReference>
<evidence type="ECO:0000313" key="3">
    <source>
        <dbReference type="Proteomes" id="UP001598448"/>
    </source>
</evidence>
<dbReference type="InterPro" id="IPR007138">
    <property type="entry name" value="ABM_dom"/>
</dbReference>
<protein>
    <submittedName>
        <fullName evidence="2">Quinol monooxygenase</fullName>
        <ecNumber evidence="2">1.-.-.-</ecNumber>
    </submittedName>
</protein>
<name>A0ABW6FIX0_9ACTN</name>
<dbReference type="SUPFAM" id="SSF54909">
    <property type="entry name" value="Dimeric alpha+beta barrel"/>
    <property type="match status" value="1"/>
</dbReference>
<dbReference type="PANTHER" id="PTHR33336:SF3">
    <property type="entry name" value="ABM DOMAIN-CONTAINING PROTEIN"/>
    <property type="match status" value="1"/>
</dbReference>
<evidence type="ECO:0000313" key="2">
    <source>
        <dbReference type="EMBL" id="MFD5099360.1"/>
    </source>
</evidence>
<dbReference type="RefSeq" id="WP_386711824.1">
    <property type="nucleotide sequence ID" value="NZ_JBHXIJ010000052.1"/>
</dbReference>
<organism evidence="2 3">
    <name type="scientific">Streptomyces albidochromogenes</name>
    <dbReference type="NCBI Taxonomy" id="329524"/>
    <lineage>
        <taxon>Bacteria</taxon>
        <taxon>Bacillati</taxon>
        <taxon>Actinomycetota</taxon>
        <taxon>Actinomycetes</taxon>
        <taxon>Kitasatosporales</taxon>
        <taxon>Streptomycetaceae</taxon>
        <taxon>Streptomyces</taxon>
    </lineage>
</organism>
<dbReference type="PROSITE" id="PS51725">
    <property type="entry name" value="ABM"/>
    <property type="match status" value="1"/>
</dbReference>
<dbReference type="Pfam" id="PF03992">
    <property type="entry name" value="ABM"/>
    <property type="match status" value="1"/>
</dbReference>
<dbReference type="InterPro" id="IPR011008">
    <property type="entry name" value="Dimeric_a/b-barrel"/>
</dbReference>
<gene>
    <name evidence="2" type="ORF">ACFWJN_10365</name>
</gene>
<dbReference type="Proteomes" id="UP001598448">
    <property type="component" value="Unassembled WGS sequence"/>
</dbReference>
<dbReference type="EMBL" id="JBHXIJ010000052">
    <property type="protein sequence ID" value="MFD5099360.1"/>
    <property type="molecule type" value="Genomic_DNA"/>
</dbReference>
<keyword evidence="3" id="KW-1185">Reference proteome</keyword>
<dbReference type="GO" id="GO:0004497">
    <property type="term" value="F:monooxygenase activity"/>
    <property type="evidence" value="ECO:0007669"/>
    <property type="project" value="UniProtKB-KW"/>
</dbReference>
<dbReference type="InterPro" id="IPR050744">
    <property type="entry name" value="AI-2_Isomerase_LsrG"/>
</dbReference>
<reference evidence="2 3" key="1">
    <citation type="submission" date="2024-09" db="EMBL/GenBank/DDBJ databases">
        <title>The Natural Products Discovery Center: Release of the First 8490 Sequenced Strains for Exploring Actinobacteria Biosynthetic Diversity.</title>
        <authorList>
            <person name="Kalkreuter E."/>
            <person name="Kautsar S.A."/>
            <person name="Yang D."/>
            <person name="Bader C.D."/>
            <person name="Teijaro C.N."/>
            <person name="Fluegel L."/>
            <person name="Davis C.M."/>
            <person name="Simpson J.R."/>
            <person name="Lauterbach L."/>
            <person name="Steele A.D."/>
            <person name="Gui C."/>
            <person name="Meng S."/>
            <person name="Li G."/>
            <person name="Viehrig K."/>
            <person name="Ye F."/>
            <person name="Su P."/>
            <person name="Kiefer A.F."/>
            <person name="Nichols A."/>
            <person name="Cepeda A.J."/>
            <person name="Yan W."/>
            <person name="Fan B."/>
            <person name="Jiang Y."/>
            <person name="Adhikari A."/>
            <person name="Zheng C.-J."/>
            <person name="Schuster L."/>
            <person name="Cowan T.M."/>
            <person name="Smanski M.J."/>
            <person name="Chevrette M.G."/>
            <person name="De Carvalho L.P.S."/>
            <person name="Shen B."/>
        </authorList>
    </citation>
    <scope>NUCLEOTIDE SEQUENCE [LARGE SCALE GENOMIC DNA]</scope>
    <source>
        <strain evidence="2 3">NPDC058348</strain>
    </source>
</reference>
<sequence length="108" mass="11618">MAPDGLHWPLAGARTGQVVVVARWQAGPGNRSTVTAALEHLAVESRAEAGCLGYEAYDGLDGEIILVERYADHAALDAHRTSEHFRRLAVGRIVPLLAHREVVVASVE</sequence>
<keyword evidence="2" id="KW-0503">Monooxygenase</keyword>
<keyword evidence="2" id="KW-0560">Oxidoreductase</keyword>
<accession>A0ABW6FIX0</accession>
<proteinExistence type="predicted"/>
<evidence type="ECO:0000259" key="1">
    <source>
        <dbReference type="PROSITE" id="PS51725"/>
    </source>
</evidence>
<feature type="domain" description="ABM" evidence="1">
    <location>
        <begin position="18"/>
        <end position="105"/>
    </location>
</feature>
<dbReference type="EC" id="1.-.-.-" evidence="2"/>